<evidence type="ECO:0000256" key="1">
    <source>
        <dbReference type="SAM" id="MobiDB-lite"/>
    </source>
</evidence>
<reference evidence="3 4" key="1">
    <citation type="submission" date="2024-06" db="EMBL/GenBank/DDBJ databases">
        <title>A chromosome level genome sequence of Diviner's sage (Salvia divinorum).</title>
        <authorList>
            <person name="Ford S.A."/>
            <person name="Ro D.-K."/>
            <person name="Ness R.W."/>
            <person name="Phillips M.A."/>
        </authorList>
    </citation>
    <scope>NUCLEOTIDE SEQUENCE [LARGE SCALE GENOMIC DNA]</scope>
    <source>
        <strain evidence="3">SAF-2024a</strain>
        <tissue evidence="3">Leaf</tissue>
    </source>
</reference>
<dbReference type="InterPro" id="IPR043502">
    <property type="entry name" value="DNA/RNA_pol_sf"/>
</dbReference>
<dbReference type="AlphaFoldDB" id="A0ABD1I470"/>
<dbReference type="CDD" id="cd01647">
    <property type="entry name" value="RT_LTR"/>
    <property type="match status" value="1"/>
</dbReference>
<accession>A0ABD1I470</accession>
<dbReference type="PANTHER" id="PTHR24559">
    <property type="entry name" value="TRANSPOSON TY3-I GAG-POL POLYPROTEIN"/>
    <property type="match status" value="1"/>
</dbReference>
<protein>
    <recommendedName>
        <fullName evidence="2">Reverse transcriptase domain-containing protein</fullName>
    </recommendedName>
</protein>
<evidence type="ECO:0000313" key="3">
    <source>
        <dbReference type="EMBL" id="KAL1563530.1"/>
    </source>
</evidence>
<dbReference type="Pfam" id="PF00078">
    <property type="entry name" value="RVT_1"/>
    <property type="match status" value="1"/>
</dbReference>
<dbReference type="InterPro" id="IPR053134">
    <property type="entry name" value="RNA-dir_DNA_polymerase"/>
</dbReference>
<organism evidence="3 4">
    <name type="scientific">Salvia divinorum</name>
    <name type="common">Maria pastora</name>
    <name type="synonym">Diviner's sage</name>
    <dbReference type="NCBI Taxonomy" id="28513"/>
    <lineage>
        <taxon>Eukaryota</taxon>
        <taxon>Viridiplantae</taxon>
        <taxon>Streptophyta</taxon>
        <taxon>Embryophyta</taxon>
        <taxon>Tracheophyta</taxon>
        <taxon>Spermatophyta</taxon>
        <taxon>Magnoliopsida</taxon>
        <taxon>eudicotyledons</taxon>
        <taxon>Gunneridae</taxon>
        <taxon>Pentapetalae</taxon>
        <taxon>asterids</taxon>
        <taxon>lamiids</taxon>
        <taxon>Lamiales</taxon>
        <taxon>Lamiaceae</taxon>
        <taxon>Nepetoideae</taxon>
        <taxon>Mentheae</taxon>
        <taxon>Salviinae</taxon>
        <taxon>Salvia</taxon>
        <taxon>Salvia subgen. Calosphace</taxon>
    </lineage>
</organism>
<dbReference type="InterPro" id="IPR000477">
    <property type="entry name" value="RT_dom"/>
</dbReference>
<dbReference type="SUPFAM" id="SSF56672">
    <property type="entry name" value="DNA/RNA polymerases"/>
    <property type="match status" value="1"/>
</dbReference>
<dbReference type="Proteomes" id="UP001567538">
    <property type="component" value="Unassembled WGS sequence"/>
</dbReference>
<sequence>MEFCQTKGPAGSSRPAQLASMEKVLDQENQPTEGLDKNPLPQEENPTKELKKLSLGLKYAHLEEEETMPVIKNSQLTQGQEEELMKGSAKKLNPHMREEVLKEVVTNSKNELVPTRLVTGWRMCIDYRKLNAATKKDHFPLSFIDQMLERLAGNQYFSFLDGYSGYFQNYVDPEDQEKTTFTCPFGTYAYRRMPFGLCNAPGTFQ</sequence>
<dbReference type="EMBL" id="JBEAFC010000003">
    <property type="protein sequence ID" value="KAL1563530.1"/>
    <property type="molecule type" value="Genomic_DNA"/>
</dbReference>
<dbReference type="PANTHER" id="PTHR24559:SF429">
    <property type="entry name" value="RNA-DIRECTED DNA POLYMERASE HOMOLOG"/>
    <property type="match status" value="1"/>
</dbReference>
<comment type="caution">
    <text evidence="3">The sequence shown here is derived from an EMBL/GenBank/DDBJ whole genome shotgun (WGS) entry which is preliminary data.</text>
</comment>
<dbReference type="Gene3D" id="3.10.10.10">
    <property type="entry name" value="HIV Type 1 Reverse Transcriptase, subunit A, domain 1"/>
    <property type="match status" value="1"/>
</dbReference>
<keyword evidence="4" id="KW-1185">Reference proteome</keyword>
<dbReference type="InterPro" id="IPR043128">
    <property type="entry name" value="Rev_trsase/Diguanyl_cyclase"/>
</dbReference>
<gene>
    <name evidence="3" type="ORF">AAHA92_05987</name>
</gene>
<proteinExistence type="predicted"/>
<feature type="domain" description="Reverse transcriptase" evidence="2">
    <location>
        <begin position="118"/>
        <end position="205"/>
    </location>
</feature>
<evidence type="ECO:0000259" key="2">
    <source>
        <dbReference type="Pfam" id="PF00078"/>
    </source>
</evidence>
<evidence type="ECO:0000313" key="4">
    <source>
        <dbReference type="Proteomes" id="UP001567538"/>
    </source>
</evidence>
<name>A0ABD1I470_SALDI</name>
<dbReference type="Gene3D" id="3.30.70.270">
    <property type="match status" value="1"/>
</dbReference>
<feature type="region of interest" description="Disordered" evidence="1">
    <location>
        <begin position="1"/>
        <end position="47"/>
    </location>
</feature>